<dbReference type="EMBL" id="MFZI01000007">
    <property type="protein sequence ID" value="OGK22112.1"/>
    <property type="molecule type" value="Genomic_DNA"/>
</dbReference>
<proteinExistence type="predicted"/>
<feature type="transmembrane region" description="Helical" evidence="1">
    <location>
        <begin position="23"/>
        <end position="42"/>
    </location>
</feature>
<gene>
    <name evidence="2" type="ORF">A2866_03260</name>
</gene>
<evidence type="ECO:0000256" key="1">
    <source>
        <dbReference type="SAM" id="Phobius"/>
    </source>
</evidence>
<evidence type="ECO:0000313" key="3">
    <source>
        <dbReference type="Proteomes" id="UP000177026"/>
    </source>
</evidence>
<protein>
    <submittedName>
        <fullName evidence="2">Uncharacterized protein</fullName>
    </submittedName>
</protein>
<keyword evidence="1" id="KW-0472">Membrane</keyword>
<name>A0A1F7GUC3_9BACT</name>
<reference evidence="2 3" key="1">
    <citation type="journal article" date="2016" name="Nat. Commun.">
        <title>Thousands of microbial genomes shed light on interconnected biogeochemical processes in an aquifer system.</title>
        <authorList>
            <person name="Anantharaman K."/>
            <person name="Brown C.T."/>
            <person name="Hug L.A."/>
            <person name="Sharon I."/>
            <person name="Castelle C.J."/>
            <person name="Probst A.J."/>
            <person name="Thomas B.C."/>
            <person name="Singh A."/>
            <person name="Wilkins M.J."/>
            <person name="Karaoz U."/>
            <person name="Brodie E.L."/>
            <person name="Williams K.H."/>
            <person name="Hubbard S.S."/>
            <person name="Banfield J.F."/>
        </authorList>
    </citation>
    <scope>NUCLEOTIDE SEQUENCE [LARGE SCALE GENOMIC DNA]</scope>
</reference>
<feature type="transmembrane region" description="Helical" evidence="1">
    <location>
        <begin position="102"/>
        <end position="125"/>
    </location>
</feature>
<keyword evidence="1" id="KW-1133">Transmembrane helix</keyword>
<comment type="caution">
    <text evidence="2">The sequence shown here is derived from an EMBL/GenBank/DDBJ whole genome shotgun (WGS) entry which is preliminary data.</text>
</comment>
<dbReference type="Proteomes" id="UP000177026">
    <property type="component" value="Unassembled WGS sequence"/>
</dbReference>
<dbReference type="AlphaFoldDB" id="A0A1F7GUC3"/>
<keyword evidence="1" id="KW-0812">Transmembrane</keyword>
<accession>A0A1F7GUC3</accession>
<organism evidence="2 3">
    <name type="scientific">Candidatus Roizmanbacteria bacterium RIFCSPHIGHO2_01_FULL_39_8</name>
    <dbReference type="NCBI Taxonomy" id="1802033"/>
    <lineage>
        <taxon>Bacteria</taxon>
        <taxon>Candidatus Roizmaniibacteriota</taxon>
    </lineage>
</organism>
<evidence type="ECO:0000313" key="2">
    <source>
        <dbReference type="EMBL" id="OGK22112.1"/>
    </source>
</evidence>
<feature type="transmembrane region" description="Helical" evidence="1">
    <location>
        <begin position="49"/>
        <end position="74"/>
    </location>
</feature>
<sequence length="126" mass="14255">MIIFSAGAVYLTSLWNKGFEVDFTLSLFLRTVLIISLFYYFIIPLAKLILLPINLLTLGFVSSIIYFILFYLVITRFSLIDIHAWDFPGFNVLGFTLPKMHIGYLSNILASSVSLSVIIQLLGILL</sequence>